<evidence type="ECO:0000313" key="4">
    <source>
        <dbReference type="Proteomes" id="UP000321722"/>
    </source>
</evidence>
<dbReference type="PANTHER" id="PTHR11328">
    <property type="entry name" value="MAJOR FACILITATOR SUPERFAMILY DOMAIN-CONTAINING PROTEIN"/>
    <property type="match status" value="1"/>
</dbReference>
<accession>A0A510WUA0</accession>
<comment type="caution">
    <text evidence="3">The sequence shown here is derived from an EMBL/GenBank/DDBJ whole genome shotgun (WGS) entry which is preliminary data.</text>
</comment>
<keyword evidence="1" id="KW-0762">Sugar transport</keyword>
<organism evidence="3 4">
    <name type="scientific">Ligilactobacillus aviarius</name>
    <dbReference type="NCBI Taxonomy" id="1606"/>
    <lineage>
        <taxon>Bacteria</taxon>
        <taxon>Bacillati</taxon>
        <taxon>Bacillota</taxon>
        <taxon>Bacilli</taxon>
        <taxon>Lactobacillales</taxon>
        <taxon>Lactobacillaceae</taxon>
        <taxon>Ligilactobacillus</taxon>
    </lineage>
</organism>
<dbReference type="AlphaFoldDB" id="A0A510WUA0"/>
<dbReference type="GO" id="GO:0008643">
    <property type="term" value="P:carbohydrate transport"/>
    <property type="evidence" value="ECO:0007669"/>
    <property type="project" value="InterPro"/>
</dbReference>
<feature type="transmembrane region" description="Helical" evidence="2">
    <location>
        <begin position="28"/>
        <end position="47"/>
    </location>
</feature>
<protein>
    <recommendedName>
        <fullName evidence="5">Lactose permease</fullName>
    </recommendedName>
</protein>
<evidence type="ECO:0000313" key="3">
    <source>
        <dbReference type="EMBL" id="GEK42157.1"/>
    </source>
</evidence>
<name>A0A510WUA0_9LACO</name>
<dbReference type="GO" id="GO:0015293">
    <property type="term" value="F:symporter activity"/>
    <property type="evidence" value="ECO:0007669"/>
    <property type="project" value="InterPro"/>
</dbReference>
<sequence length="150" mass="17078">MKDNVQQEKGNKWVTRISYAIGAFGNDWFYAVLSTYFIMFVTSHLFGKGDNAMILYITNIIALLRIVELFIDPIIGNAIDRTKTRWGKFKPWIFGGGMVSSIALAVLFTNMGGLNRTHPFIYLAIFAVLYISMDIFIHSKIQVFGQKCLH</sequence>
<dbReference type="SUPFAM" id="SSF103473">
    <property type="entry name" value="MFS general substrate transporter"/>
    <property type="match status" value="1"/>
</dbReference>
<evidence type="ECO:0000256" key="1">
    <source>
        <dbReference type="ARBA" id="ARBA00022597"/>
    </source>
</evidence>
<proteinExistence type="predicted"/>
<dbReference type="Pfam" id="PF13347">
    <property type="entry name" value="MFS_2"/>
    <property type="match status" value="1"/>
</dbReference>
<keyword evidence="1" id="KW-0813">Transport</keyword>
<keyword evidence="4" id="KW-1185">Reference proteome</keyword>
<keyword evidence="2" id="KW-0472">Membrane</keyword>
<reference evidence="3 4" key="1">
    <citation type="submission" date="2019-07" db="EMBL/GenBank/DDBJ databases">
        <title>Whole genome shotgun sequence of Lactobacillus aviarius subsp. aviarius NBRC 102162.</title>
        <authorList>
            <person name="Hosoyama A."/>
            <person name="Uohara A."/>
            <person name="Ohji S."/>
            <person name="Ichikawa N."/>
        </authorList>
    </citation>
    <scope>NUCLEOTIDE SEQUENCE [LARGE SCALE GENOMIC DNA]</scope>
    <source>
        <strain evidence="3 4">NBRC 102162</strain>
    </source>
</reference>
<dbReference type="GO" id="GO:0005886">
    <property type="term" value="C:plasma membrane"/>
    <property type="evidence" value="ECO:0007669"/>
    <property type="project" value="TreeGrafter"/>
</dbReference>
<evidence type="ECO:0000256" key="2">
    <source>
        <dbReference type="SAM" id="Phobius"/>
    </source>
</evidence>
<evidence type="ECO:0008006" key="5">
    <source>
        <dbReference type="Google" id="ProtNLM"/>
    </source>
</evidence>
<feature type="transmembrane region" description="Helical" evidence="2">
    <location>
        <begin position="53"/>
        <end position="71"/>
    </location>
</feature>
<keyword evidence="2" id="KW-0812">Transmembrane</keyword>
<dbReference type="EMBL" id="BJUI01000013">
    <property type="protein sequence ID" value="GEK42157.1"/>
    <property type="molecule type" value="Genomic_DNA"/>
</dbReference>
<dbReference type="InterPro" id="IPR039672">
    <property type="entry name" value="MFS_2"/>
</dbReference>
<feature type="transmembrane region" description="Helical" evidence="2">
    <location>
        <begin position="92"/>
        <end position="114"/>
    </location>
</feature>
<feature type="transmembrane region" description="Helical" evidence="2">
    <location>
        <begin position="120"/>
        <end position="137"/>
    </location>
</feature>
<keyword evidence="2" id="KW-1133">Transmembrane helix</keyword>
<dbReference type="InterPro" id="IPR036259">
    <property type="entry name" value="MFS_trans_sf"/>
</dbReference>
<dbReference type="PANTHER" id="PTHR11328:SF24">
    <property type="entry name" value="MAJOR FACILITATOR SUPERFAMILY (MFS) PROFILE DOMAIN-CONTAINING PROTEIN"/>
    <property type="match status" value="1"/>
</dbReference>
<dbReference type="Proteomes" id="UP000321722">
    <property type="component" value="Unassembled WGS sequence"/>
</dbReference>
<gene>
    <name evidence="3" type="ORF">LAV01_09890</name>
</gene>